<evidence type="ECO:0000256" key="5">
    <source>
        <dbReference type="ARBA" id="ARBA00048791"/>
    </source>
</evidence>
<dbReference type="OrthoDB" id="9778711at2"/>
<dbReference type="InterPro" id="IPR013785">
    <property type="entry name" value="Aldolase_TIM"/>
</dbReference>
<comment type="caution">
    <text evidence="8">The sequence shown here is derived from an EMBL/GenBank/DDBJ whole genome shotgun (WGS) entry which is preliminary data.</text>
</comment>
<dbReference type="GO" id="GO:0016052">
    <property type="term" value="P:carbohydrate catabolic process"/>
    <property type="evidence" value="ECO:0007669"/>
    <property type="project" value="TreeGrafter"/>
</dbReference>
<protein>
    <recommendedName>
        <fullName evidence="7">Deoxyribose-phosphate aldolase</fullName>
        <shortName evidence="7">DERA</shortName>
        <ecNumber evidence="7">4.1.2.4</ecNumber>
    </recommendedName>
    <alternativeName>
        <fullName evidence="7">2-deoxy-D-ribose 5-phosphate aldolase</fullName>
    </alternativeName>
    <alternativeName>
        <fullName evidence="7">Phosphodeoxyriboaldolase</fullName>
        <shortName evidence="7">Deoxyriboaldolase</shortName>
    </alternativeName>
</protein>
<dbReference type="InterPro" id="IPR028581">
    <property type="entry name" value="DeoC_typeI"/>
</dbReference>
<dbReference type="InterPro" id="IPR011343">
    <property type="entry name" value="DeoC"/>
</dbReference>
<dbReference type="Pfam" id="PF01791">
    <property type="entry name" value="DeoC"/>
    <property type="match status" value="1"/>
</dbReference>
<comment type="catalytic activity">
    <reaction evidence="5 7">
        <text>2-deoxy-D-ribose 5-phosphate = D-glyceraldehyde 3-phosphate + acetaldehyde</text>
        <dbReference type="Rhea" id="RHEA:12821"/>
        <dbReference type="ChEBI" id="CHEBI:15343"/>
        <dbReference type="ChEBI" id="CHEBI:59776"/>
        <dbReference type="ChEBI" id="CHEBI:62877"/>
        <dbReference type="EC" id="4.1.2.4"/>
    </reaction>
</comment>
<dbReference type="GO" id="GO:0004139">
    <property type="term" value="F:deoxyribose-phosphate aldolase activity"/>
    <property type="evidence" value="ECO:0007669"/>
    <property type="project" value="UniProtKB-UniRule"/>
</dbReference>
<dbReference type="PANTHER" id="PTHR10889">
    <property type="entry name" value="DEOXYRIBOSE-PHOSPHATE ALDOLASE"/>
    <property type="match status" value="1"/>
</dbReference>
<dbReference type="SUPFAM" id="SSF51569">
    <property type="entry name" value="Aldolase"/>
    <property type="match status" value="1"/>
</dbReference>
<comment type="subcellular location">
    <subcellularLocation>
        <location evidence="7">Cytoplasm</location>
    </subcellularLocation>
</comment>
<comment type="similarity">
    <text evidence="1 7">Belongs to the DeoC/FbaB aldolase family. DeoC type 1 subfamily.</text>
</comment>
<feature type="active site" description="Schiff-base intermediate with acetaldehyde" evidence="7">
    <location>
        <position position="159"/>
    </location>
</feature>
<feature type="active site" description="Proton donor/acceptor" evidence="7">
    <location>
        <position position="98"/>
    </location>
</feature>
<dbReference type="AlphaFoldDB" id="A0A0V7ZP85"/>
<evidence type="ECO:0000256" key="6">
    <source>
        <dbReference type="ARBA" id="ARBA00056337"/>
    </source>
</evidence>
<keyword evidence="3 7" id="KW-0456">Lyase</keyword>
<organism evidence="8 9">
    <name type="scientific">Mastigocoleus testarum BC008</name>
    <dbReference type="NCBI Taxonomy" id="371196"/>
    <lineage>
        <taxon>Bacteria</taxon>
        <taxon>Bacillati</taxon>
        <taxon>Cyanobacteriota</taxon>
        <taxon>Cyanophyceae</taxon>
        <taxon>Nostocales</taxon>
        <taxon>Hapalosiphonaceae</taxon>
        <taxon>Mastigocoleus</taxon>
    </lineage>
</organism>
<dbReference type="RefSeq" id="WP_027843030.1">
    <property type="nucleotide sequence ID" value="NZ_LMTZ01000098.1"/>
</dbReference>
<name>A0A0V7ZP85_9CYAN</name>
<accession>A0A0V7ZP85</accession>
<dbReference type="PANTHER" id="PTHR10889:SF1">
    <property type="entry name" value="DEOXYRIBOSE-PHOSPHATE ALDOLASE"/>
    <property type="match status" value="1"/>
</dbReference>
<proteinExistence type="inferred from homology"/>
<comment type="function">
    <text evidence="6 7">Catalyzes a reversible aldol reaction between acetaldehyde and D-glyceraldehyde 3-phosphate to generate 2-deoxy-D-ribose 5-phosphate.</text>
</comment>
<dbReference type="NCBIfam" id="TIGR00126">
    <property type="entry name" value="deoC"/>
    <property type="match status" value="1"/>
</dbReference>
<dbReference type="Proteomes" id="UP000053372">
    <property type="component" value="Unassembled WGS sequence"/>
</dbReference>
<dbReference type="SMART" id="SM01133">
    <property type="entry name" value="DeoC"/>
    <property type="match status" value="1"/>
</dbReference>
<keyword evidence="9" id="KW-1185">Reference proteome</keyword>
<dbReference type="EMBL" id="LMTZ01000098">
    <property type="protein sequence ID" value="KST66254.1"/>
    <property type="molecule type" value="Genomic_DNA"/>
</dbReference>
<evidence type="ECO:0000313" key="8">
    <source>
        <dbReference type="EMBL" id="KST66254.1"/>
    </source>
</evidence>
<dbReference type="PIRSF" id="PIRSF001357">
    <property type="entry name" value="DeoC"/>
    <property type="match status" value="1"/>
</dbReference>
<keyword evidence="4 7" id="KW-0704">Schiff base</keyword>
<gene>
    <name evidence="7" type="primary">deoC</name>
    <name evidence="8" type="ORF">BC008_25115</name>
</gene>
<dbReference type="InterPro" id="IPR002915">
    <property type="entry name" value="DeoC/FbaB/LacD_aldolase"/>
</dbReference>
<dbReference type="GO" id="GO:0005737">
    <property type="term" value="C:cytoplasm"/>
    <property type="evidence" value="ECO:0007669"/>
    <property type="project" value="UniProtKB-SubCell"/>
</dbReference>
<keyword evidence="2 7" id="KW-0963">Cytoplasm</keyword>
<dbReference type="GO" id="GO:0009264">
    <property type="term" value="P:deoxyribonucleotide catabolic process"/>
    <property type="evidence" value="ECO:0007669"/>
    <property type="project" value="UniProtKB-UniRule"/>
</dbReference>
<sequence length="232" mass="24980">MAAGVDYSDIDIAPYIEHALLIPTASPQQVEQWCEEVDKFHFATVCINPVHVKQAAELLHGKTAKVCTVIGFPMGATTSSVKLYEAQEAVENGATELDVVMNLGWLKSGKTNEVHREIAEICEATGQVVKVILETNLLTEPEKRLAAEIILDAGAAFLKTSTGWNGGATVADVRLLKEIAGERVGIKASGGIRTIQQALELIQAGATRLGTSRGVELLRERTENKQQGSVVY</sequence>
<dbReference type="EC" id="4.1.2.4" evidence="7"/>
<dbReference type="Gene3D" id="3.20.20.70">
    <property type="entry name" value="Aldolase class I"/>
    <property type="match status" value="1"/>
</dbReference>
<evidence type="ECO:0000313" key="9">
    <source>
        <dbReference type="Proteomes" id="UP000053372"/>
    </source>
</evidence>
<reference evidence="8 9" key="1">
    <citation type="journal article" date="2015" name="Genome Announc.">
        <title>Draft Genome of the Euendolithic (true boring) Cyanobacterium Mastigocoleus testarum strain BC008.</title>
        <authorList>
            <person name="Guida B.S."/>
            <person name="Garcia-Pichel F."/>
        </authorList>
    </citation>
    <scope>NUCLEOTIDE SEQUENCE [LARGE SCALE GENOMIC DNA]</scope>
    <source>
        <strain evidence="8 9">BC008</strain>
    </source>
</reference>
<evidence type="ECO:0000256" key="3">
    <source>
        <dbReference type="ARBA" id="ARBA00023239"/>
    </source>
</evidence>
<dbReference type="CDD" id="cd00959">
    <property type="entry name" value="DeoC"/>
    <property type="match status" value="1"/>
</dbReference>
<evidence type="ECO:0000256" key="4">
    <source>
        <dbReference type="ARBA" id="ARBA00023270"/>
    </source>
</evidence>
<dbReference type="GO" id="GO:0006018">
    <property type="term" value="P:2-deoxyribose 1-phosphate catabolic process"/>
    <property type="evidence" value="ECO:0007669"/>
    <property type="project" value="UniProtKB-UniRule"/>
</dbReference>
<dbReference type="UniPathway" id="UPA00002">
    <property type="reaction ID" value="UER00468"/>
</dbReference>
<evidence type="ECO:0000256" key="7">
    <source>
        <dbReference type="HAMAP-Rule" id="MF_00114"/>
    </source>
</evidence>
<comment type="pathway">
    <text evidence="7">Carbohydrate degradation; 2-deoxy-D-ribose 1-phosphate degradation; D-glyceraldehyde 3-phosphate and acetaldehyde from 2-deoxy-alpha-D-ribose 1-phosphate: step 2/2.</text>
</comment>
<feature type="active site" description="Proton donor/acceptor" evidence="7">
    <location>
        <position position="187"/>
    </location>
</feature>
<evidence type="ECO:0000256" key="2">
    <source>
        <dbReference type="ARBA" id="ARBA00022490"/>
    </source>
</evidence>
<dbReference type="HAMAP" id="MF_00114">
    <property type="entry name" value="DeoC_type1"/>
    <property type="match status" value="1"/>
</dbReference>
<dbReference type="FunFam" id="3.20.20.70:FF:000044">
    <property type="entry name" value="Deoxyribose-phosphate aldolase"/>
    <property type="match status" value="1"/>
</dbReference>
<evidence type="ECO:0000256" key="1">
    <source>
        <dbReference type="ARBA" id="ARBA00010936"/>
    </source>
</evidence>